<reference evidence="1" key="1">
    <citation type="journal article" date="2014" name="Front. Microbiol.">
        <title>High frequency of phylogenetically diverse reductive dehalogenase-homologous genes in deep subseafloor sedimentary metagenomes.</title>
        <authorList>
            <person name="Kawai M."/>
            <person name="Futagami T."/>
            <person name="Toyoda A."/>
            <person name="Takaki Y."/>
            <person name="Nishi S."/>
            <person name="Hori S."/>
            <person name="Arai W."/>
            <person name="Tsubouchi T."/>
            <person name="Morono Y."/>
            <person name="Uchiyama I."/>
            <person name="Ito T."/>
            <person name="Fujiyama A."/>
            <person name="Inagaki F."/>
            <person name="Takami H."/>
        </authorList>
    </citation>
    <scope>NUCLEOTIDE SEQUENCE</scope>
    <source>
        <strain evidence="1">Expedition CK06-06</strain>
    </source>
</reference>
<gene>
    <name evidence="1" type="ORF">S01H1_41010</name>
</gene>
<evidence type="ECO:0000313" key="1">
    <source>
        <dbReference type="EMBL" id="GAG10573.1"/>
    </source>
</evidence>
<accession>X0VDN4</accession>
<dbReference type="AlphaFoldDB" id="X0VDN4"/>
<dbReference type="SUPFAM" id="SSF48452">
    <property type="entry name" value="TPR-like"/>
    <property type="match status" value="1"/>
</dbReference>
<organism evidence="1">
    <name type="scientific">marine sediment metagenome</name>
    <dbReference type="NCBI Taxonomy" id="412755"/>
    <lineage>
        <taxon>unclassified sequences</taxon>
        <taxon>metagenomes</taxon>
        <taxon>ecological metagenomes</taxon>
    </lineage>
</organism>
<dbReference type="SMART" id="SM00028">
    <property type="entry name" value="TPR"/>
    <property type="match status" value="2"/>
</dbReference>
<feature type="non-terminal residue" evidence="1">
    <location>
        <position position="256"/>
    </location>
</feature>
<dbReference type="PROSITE" id="PS50005">
    <property type="entry name" value="TPR"/>
    <property type="match status" value="1"/>
</dbReference>
<comment type="caution">
    <text evidence="1">The sequence shown here is derived from an EMBL/GenBank/DDBJ whole genome shotgun (WGS) entry which is preliminary data.</text>
</comment>
<name>X0VDN4_9ZZZZ</name>
<proteinExistence type="predicted"/>
<dbReference type="InterPro" id="IPR011990">
    <property type="entry name" value="TPR-like_helical_dom_sf"/>
</dbReference>
<dbReference type="InterPro" id="IPR019734">
    <property type="entry name" value="TPR_rpt"/>
</dbReference>
<protein>
    <submittedName>
        <fullName evidence="1">Uncharacterized protein</fullName>
    </submittedName>
</protein>
<dbReference type="Gene3D" id="1.25.40.10">
    <property type="entry name" value="Tetratricopeptide repeat domain"/>
    <property type="match status" value="1"/>
</dbReference>
<sequence length="256" mass="28504">MPEEDSQALAKAKAFFEKARKVAETNNVDYAIDMYLQGLRYSPDALEEGHLPLCELALQRQGRGGKKPSMVEKMKHMRGKTPLEQMLNAEYLFAKDPEHLPHAEEMLKGAVAGGYNKTATWIANLVFQTNNVATKPSVKTYILLKDSYAALGQFDKAVVACQRAARLRPEDGDLADEFKNLSAELTMARGKYDQEGDFRKAIKDREGQEKLHAQASVVKTEDYRITAVEDARKKIAQNPNIAANIFNLADALSGLE</sequence>
<dbReference type="EMBL" id="BARS01025992">
    <property type="protein sequence ID" value="GAG10573.1"/>
    <property type="molecule type" value="Genomic_DNA"/>
</dbReference>